<dbReference type="InterPro" id="IPR044810">
    <property type="entry name" value="WRKY_plant"/>
</dbReference>
<proteinExistence type="predicted"/>
<keyword evidence="3" id="KW-0238">DNA-binding</keyword>
<keyword evidence="4" id="KW-0804">Transcription</keyword>
<name>A0AB40D178_DIOCR</name>
<feature type="compositionally biased region" description="Basic and acidic residues" evidence="6">
    <location>
        <begin position="63"/>
        <end position="72"/>
    </location>
</feature>
<dbReference type="GO" id="GO:0000976">
    <property type="term" value="F:transcription cis-regulatory region binding"/>
    <property type="evidence" value="ECO:0007669"/>
    <property type="project" value="TreeGrafter"/>
</dbReference>
<dbReference type="Proteomes" id="UP001515500">
    <property type="component" value="Chromosome 19"/>
</dbReference>
<dbReference type="SMART" id="SM00774">
    <property type="entry name" value="WRKY"/>
    <property type="match status" value="1"/>
</dbReference>
<protein>
    <submittedName>
        <fullName evidence="9">Probable WRKY transcription factor 70</fullName>
    </submittedName>
</protein>
<accession>A0AB40D178</accession>
<evidence type="ECO:0000256" key="3">
    <source>
        <dbReference type="ARBA" id="ARBA00023125"/>
    </source>
</evidence>
<sequence>MRSLEKENSVIEELMKGEEKVNMLVSFFPDEKAKELLREVRSSIMKAISVFNESSEVSEVCQESDRRSESTGRKRKGVTVKEGKGGSRRRMSSFPSRKVVAKTAEDGFSWRKYGQKEIFGSSSPRSYFRCTHKHDRNCQATRQVQKSEEDPSMYVITYMGEHTCKDPINATSQLLASAPHHASSCLISFASGNNGENIELPFGPFSSLKQENDEEVLSNMTSGSSPPPEFTTFEQMLPEMTPEETSGFDCSNSDCLDLGMIQGFFDFDSIINQEAMFPN</sequence>
<evidence type="ECO:0000256" key="1">
    <source>
        <dbReference type="ARBA" id="ARBA00004123"/>
    </source>
</evidence>
<keyword evidence="8" id="KW-1185">Reference proteome</keyword>
<keyword evidence="5" id="KW-0539">Nucleus</keyword>
<dbReference type="GeneID" id="120283413"/>
<dbReference type="InterPro" id="IPR003657">
    <property type="entry name" value="WRKY_dom"/>
</dbReference>
<evidence type="ECO:0000256" key="4">
    <source>
        <dbReference type="ARBA" id="ARBA00023163"/>
    </source>
</evidence>
<dbReference type="InterPro" id="IPR036576">
    <property type="entry name" value="WRKY_dom_sf"/>
</dbReference>
<evidence type="ECO:0000313" key="9">
    <source>
        <dbReference type="RefSeq" id="XP_039146031.1"/>
    </source>
</evidence>
<dbReference type="Pfam" id="PF03106">
    <property type="entry name" value="WRKY"/>
    <property type="match status" value="1"/>
</dbReference>
<dbReference type="RefSeq" id="XP_039146031.1">
    <property type="nucleotide sequence ID" value="XM_039290097.1"/>
</dbReference>
<evidence type="ECO:0000313" key="8">
    <source>
        <dbReference type="Proteomes" id="UP001515500"/>
    </source>
</evidence>
<evidence type="ECO:0000256" key="6">
    <source>
        <dbReference type="SAM" id="MobiDB-lite"/>
    </source>
</evidence>
<dbReference type="GO" id="GO:0005634">
    <property type="term" value="C:nucleus"/>
    <property type="evidence" value="ECO:0007669"/>
    <property type="project" value="UniProtKB-SubCell"/>
</dbReference>
<feature type="domain" description="WRKY" evidence="7">
    <location>
        <begin position="99"/>
        <end position="167"/>
    </location>
</feature>
<dbReference type="AlphaFoldDB" id="A0AB40D178"/>
<reference evidence="9" key="1">
    <citation type="submission" date="2025-08" db="UniProtKB">
        <authorList>
            <consortium name="RefSeq"/>
        </authorList>
    </citation>
    <scope>IDENTIFICATION</scope>
</reference>
<feature type="region of interest" description="Disordered" evidence="6">
    <location>
        <begin position="60"/>
        <end position="95"/>
    </location>
</feature>
<dbReference type="Gene3D" id="2.20.25.80">
    <property type="entry name" value="WRKY domain"/>
    <property type="match status" value="1"/>
</dbReference>
<gene>
    <name evidence="9" type="primary">LOC120283413</name>
</gene>
<dbReference type="SUPFAM" id="SSF118290">
    <property type="entry name" value="WRKY DNA-binding domain"/>
    <property type="match status" value="1"/>
</dbReference>
<dbReference type="PANTHER" id="PTHR32096:SF146">
    <property type="entry name" value="WRKY TRANSCRIPTION FACTOR 19-RELATED"/>
    <property type="match status" value="1"/>
</dbReference>
<keyword evidence="2" id="KW-0805">Transcription regulation</keyword>
<dbReference type="PANTHER" id="PTHR32096">
    <property type="entry name" value="WRKY TRANSCRIPTION FACTOR 30-RELATED-RELATED"/>
    <property type="match status" value="1"/>
</dbReference>
<comment type="subcellular location">
    <subcellularLocation>
        <location evidence="1">Nucleus</location>
    </subcellularLocation>
</comment>
<dbReference type="GO" id="GO:0003700">
    <property type="term" value="F:DNA-binding transcription factor activity"/>
    <property type="evidence" value="ECO:0007669"/>
    <property type="project" value="InterPro"/>
</dbReference>
<dbReference type="PROSITE" id="PS50811">
    <property type="entry name" value="WRKY"/>
    <property type="match status" value="1"/>
</dbReference>
<evidence type="ECO:0000259" key="7">
    <source>
        <dbReference type="PROSITE" id="PS50811"/>
    </source>
</evidence>
<organism evidence="8 9">
    <name type="scientific">Dioscorea cayennensis subsp. rotundata</name>
    <name type="common">White Guinea yam</name>
    <name type="synonym">Dioscorea rotundata</name>
    <dbReference type="NCBI Taxonomy" id="55577"/>
    <lineage>
        <taxon>Eukaryota</taxon>
        <taxon>Viridiplantae</taxon>
        <taxon>Streptophyta</taxon>
        <taxon>Embryophyta</taxon>
        <taxon>Tracheophyta</taxon>
        <taxon>Spermatophyta</taxon>
        <taxon>Magnoliopsida</taxon>
        <taxon>Liliopsida</taxon>
        <taxon>Dioscoreales</taxon>
        <taxon>Dioscoreaceae</taxon>
        <taxon>Dioscorea</taxon>
    </lineage>
</organism>
<evidence type="ECO:0000256" key="2">
    <source>
        <dbReference type="ARBA" id="ARBA00023015"/>
    </source>
</evidence>
<evidence type="ECO:0000256" key="5">
    <source>
        <dbReference type="ARBA" id="ARBA00023242"/>
    </source>
</evidence>